<feature type="transmembrane region" description="Helical" evidence="5">
    <location>
        <begin position="805"/>
        <end position="826"/>
    </location>
</feature>
<dbReference type="PANTHER" id="PTHR22914">
    <property type="entry name" value="CHITIN SYNTHASE"/>
    <property type="match status" value="1"/>
</dbReference>
<feature type="transmembrane region" description="Helical" evidence="5">
    <location>
        <begin position="780"/>
        <end position="799"/>
    </location>
</feature>
<feature type="transmembrane region" description="Helical" evidence="5">
    <location>
        <begin position="71"/>
        <end position="93"/>
    </location>
</feature>
<feature type="transmembrane region" description="Helical" evidence="5">
    <location>
        <begin position="177"/>
        <end position="196"/>
    </location>
</feature>
<feature type="transmembrane region" description="Helical" evidence="5">
    <location>
        <begin position="838"/>
        <end position="854"/>
    </location>
</feature>
<proteinExistence type="predicted"/>
<keyword evidence="4" id="KW-0175">Coiled coil</keyword>
<evidence type="ECO:0000256" key="1">
    <source>
        <dbReference type="ARBA" id="ARBA00004141"/>
    </source>
</evidence>
<dbReference type="Pfam" id="PF23000">
    <property type="entry name" value="ChitinSynthase_IV_N"/>
    <property type="match status" value="1"/>
</dbReference>
<evidence type="ECO:0000313" key="7">
    <source>
        <dbReference type="EMBL" id="WAR00430.1"/>
    </source>
</evidence>
<feature type="transmembrane region" description="Helical" evidence="5">
    <location>
        <begin position="407"/>
        <end position="427"/>
    </location>
</feature>
<evidence type="ECO:0000256" key="3">
    <source>
        <dbReference type="ARBA" id="ARBA00023136"/>
    </source>
</evidence>
<feature type="transmembrane region" description="Helical" evidence="5">
    <location>
        <begin position="866"/>
        <end position="885"/>
    </location>
</feature>
<dbReference type="EMBL" id="CP111014">
    <property type="protein sequence ID" value="WAR00430.1"/>
    <property type="molecule type" value="Genomic_DNA"/>
</dbReference>
<gene>
    <name evidence="7" type="ORF">MAR_024802</name>
</gene>
<feature type="coiled-coil region" evidence="4">
    <location>
        <begin position="899"/>
        <end position="926"/>
    </location>
</feature>
<feature type="transmembrane region" description="Helical" evidence="5">
    <location>
        <begin position="1138"/>
        <end position="1159"/>
    </location>
</feature>
<dbReference type="InterPro" id="IPR055120">
    <property type="entry name" value="Chs-1/2_IV_N"/>
</dbReference>
<feature type="transmembrane region" description="Helical" evidence="5">
    <location>
        <begin position="332"/>
        <end position="351"/>
    </location>
</feature>
<feature type="transmembrane region" description="Helical" evidence="5">
    <location>
        <begin position="12"/>
        <end position="29"/>
    </location>
</feature>
<evidence type="ECO:0000256" key="4">
    <source>
        <dbReference type="SAM" id="Coils"/>
    </source>
</evidence>
<keyword evidence="3 5" id="KW-0472">Membrane</keyword>
<protein>
    <submittedName>
        <fullName evidence="7">CHS2-like protein</fullName>
    </submittedName>
</protein>
<evidence type="ECO:0000259" key="6">
    <source>
        <dbReference type="Pfam" id="PF23000"/>
    </source>
</evidence>
<name>A0ABY7DUW4_MYAAR</name>
<dbReference type="Pfam" id="PF03142">
    <property type="entry name" value="Chitin_synth_2"/>
    <property type="match status" value="1"/>
</dbReference>
<evidence type="ECO:0000313" key="8">
    <source>
        <dbReference type="Proteomes" id="UP001164746"/>
    </source>
</evidence>
<accession>A0ABY7DUW4</accession>
<feature type="domain" description="Chitin synthase chs-1/2 N-terminal putative transporter" evidence="6">
    <location>
        <begin position="9"/>
        <end position="90"/>
    </location>
</feature>
<feature type="transmembrane region" description="Helical" evidence="5">
    <location>
        <begin position="1091"/>
        <end position="1111"/>
    </location>
</feature>
<reference evidence="7" key="1">
    <citation type="submission" date="2022-11" db="EMBL/GenBank/DDBJ databases">
        <title>Centuries of genome instability and evolution in soft-shell clam transmissible cancer (bioRxiv).</title>
        <authorList>
            <person name="Hart S.F.M."/>
            <person name="Yonemitsu M.A."/>
            <person name="Giersch R.M."/>
            <person name="Beal B.F."/>
            <person name="Arriagada G."/>
            <person name="Davis B.W."/>
            <person name="Ostrander E.A."/>
            <person name="Goff S.P."/>
            <person name="Metzger M.J."/>
        </authorList>
    </citation>
    <scope>NUCLEOTIDE SEQUENCE</scope>
    <source>
        <strain evidence="7">MELC-2E11</strain>
        <tissue evidence="7">Siphon/mantle</tissue>
    </source>
</reference>
<feature type="transmembrane region" description="Helical" evidence="5">
    <location>
        <begin position="35"/>
        <end position="51"/>
    </location>
</feature>
<dbReference type="Proteomes" id="UP001164746">
    <property type="component" value="Chromosome 3"/>
</dbReference>
<dbReference type="PANTHER" id="PTHR22914:SF42">
    <property type="entry name" value="CHITIN SYNTHASE"/>
    <property type="match status" value="1"/>
</dbReference>
<keyword evidence="2 5" id="KW-0812">Transmembrane</keyword>
<feature type="transmembrane region" description="Helical" evidence="5">
    <location>
        <begin position="125"/>
        <end position="146"/>
    </location>
</feature>
<feature type="transmembrane region" description="Helical" evidence="5">
    <location>
        <begin position="363"/>
        <end position="387"/>
    </location>
</feature>
<keyword evidence="5" id="KW-1133">Transmembrane helix</keyword>
<keyword evidence="8" id="KW-1185">Reference proteome</keyword>
<comment type="subcellular location">
    <subcellularLocation>
        <location evidence="1">Membrane</location>
        <topology evidence="1">Multi-pass membrane protein</topology>
    </subcellularLocation>
</comment>
<dbReference type="InterPro" id="IPR004835">
    <property type="entry name" value="Chitin_synth"/>
</dbReference>
<evidence type="ECO:0000256" key="5">
    <source>
        <dbReference type="SAM" id="Phobius"/>
    </source>
</evidence>
<organism evidence="7 8">
    <name type="scientific">Mya arenaria</name>
    <name type="common">Soft-shell clam</name>
    <dbReference type="NCBI Taxonomy" id="6604"/>
    <lineage>
        <taxon>Eukaryota</taxon>
        <taxon>Metazoa</taxon>
        <taxon>Spiralia</taxon>
        <taxon>Lophotrochozoa</taxon>
        <taxon>Mollusca</taxon>
        <taxon>Bivalvia</taxon>
        <taxon>Autobranchia</taxon>
        <taxon>Heteroconchia</taxon>
        <taxon>Euheterodonta</taxon>
        <taxon>Imparidentia</taxon>
        <taxon>Neoheterodontei</taxon>
        <taxon>Myida</taxon>
        <taxon>Myoidea</taxon>
        <taxon>Myidae</taxon>
        <taxon>Mya</taxon>
    </lineage>
</organism>
<evidence type="ECO:0000256" key="2">
    <source>
        <dbReference type="ARBA" id="ARBA00022692"/>
    </source>
</evidence>
<sequence length="1316" mass="150466">MSHPVPQIQALLVELLHTLGMCLLVFRVLPLLDMLRALILLASIYTIPAFLKTVFEGRDPNISLSRKCSMFMLNCGAFLIQIGSIVLCLMYQIPMTPDEKLAIRNKVLRDNIEVMVPRPMLREGYFGNYIVYELPLALILISLAYWENFVDDDMEICGRVLAFRSWKKHLHHTRGRLYIFVSVWKALWVVAFAILLQPGFNFNLHYTQYTISSNKTGTSNATLLNTTLIPVASNMSINTIETDTFVEENPIALPQRSMFKRQAEGESILEYPVYGDYGAGNAGGGSATINPLVKLTEPTVNIENDTKKSLNITRSLKDIFKLSKQTIRHFELYGIVYIQIISSSLTTYFGSTACKLCMQLMGFSLPLMLILPVSVAFIVLQCVYQFLPTGVFIWVGVETGSNTWILHLAWLGVVWLSEVYIVSHIWFPSNGRMERIDRLFVTPVRCGILPDQSLMLRRRRNDQDTSLLPDVDDESYDPDALQYKADDVVPQIYACATMWHETRAEMTNLLKSLFRMDIDHSGRYLAQKFYKIRDPDYYEFEAHLFFDDAMELSDDDNLVPNMFVGDLMECIDDSLSSVHERQMTLGPPTRTPTPYGGRLTWKLPGGTKLIAHLKDKHKIRHKKRWSQVMYMYYLLGYRILAQPENLLTKDMIDGYRSDGEFQRVKLTESQLRRRRKAAHFTRSVIFNYVTDDVHTQVRGPLCWYQQFEYAIGHWLQKASEHVFGCVMCAPGCFSLFRGSAMMDDNVARTYATRATEAGHYVQYDQGAFTVVFKTSVLGSYLMALAPAIGFIVICIFASTDTQMTIASIMSAFYAIIMTIVLVGTVGQAIEGGVTSPNVVFLVMLVFIFFVSAIMHPEEFFCVIPGALYFICLPTGYLLLTIYYLCNMNVVSWGTREIPKRKTKEEIEQEKLEAEEHRRKKEEKNKGLLGWMGLNGFFKELGDVIRQARGDVTAQQKKSESDRLLEELLREIRDERRSTRGLSRLSSTMDMADIGVDSCPAPEIVTVEKKQEPEPQPKKEEDHVPIWLQKEDVNKPAWLNTKTCGDGPIKRLSEKENVFWKQIIAKYLHPITEDKSHQEKVQYDLKNLRNNVVFGFFMSSALWIALAMQLQILQEDLKNSIFIKIPRLDKDEPLAIEPLGLIFLAFFASILSVQFLGMLFHRWGTVMHMLSITELSCGKTFTEKDKVREIISKAMELQKLCNIENEPMPDYDDPLPDYGYSDEGETLDTTSLATADTWSINPPSYQANMPIGFYNDPHNRKQAIFNNRGNPSGAALRKAFEKRFRNEAQHYRSDPAMDEDRAVALYDIFEHDPANVV</sequence>